<feature type="compositionally biased region" description="Gly residues" evidence="1">
    <location>
        <begin position="248"/>
        <end position="258"/>
    </location>
</feature>
<protein>
    <recommendedName>
        <fullName evidence="5">DUF4878 domain-containing protein</fullName>
    </recommendedName>
</protein>
<feature type="region of interest" description="Disordered" evidence="1">
    <location>
        <begin position="1"/>
        <end position="68"/>
    </location>
</feature>
<feature type="region of interest" description="Disordered" evidence="1">
    <location>
        <begin position="108"/>
        <end position="131"/>
    </location>
</feature>
<keyword evidence="2" id="KW-0812">Transmembrane</keyword>
<evidence type="ECO:0000256" key="1">
    <source>
        <dbReference type="SAM" id="MobiDB-lite"/>
    </source>
</evidence>
<organism evidence="3 4">
    <name type="scientific">Actinophytocola gossypii</name>
    <dbReference type="NCBI Taxonomy" id="2812003"/>
    <lineage>
        <taxon>Bacteria</taxon>
        <taxon>Bacillati</taxon>
        <taxon>Actinomycetota</taxon>
        <taxon>Actinomycetes</taxon>
        <taxon>Pseudonocardiales</taxon>
        <taxon>Pseudonocardiaceae</taxon>
    </lineage>
</organism>
<feature type="compositionally biased region" description="Low complexity" evidence="1">
    <location>
        <begin position="232"/>
        <end position="241"/>
    </location>
</feature>
<feature type="transmembrane region" description="Helical" evidence="2">
    <location>
        <begin position="76"/>
        <end position="102"/>
    </location>
</feature>
<accession>A0ABT2JE25</accession>
<evidence type="ECO:0000313" key="3">
    <source>
        <dbReference type="EMBL" id="MCT2585971.1"/>
    </source>
</evidence>
<keyword evidence="4" id="KW-1185">Reference proteome</keyword>
<dbReference type="RefSeq" id="WP_260193719.1">
    <property type="nucleotide sequence ID" value="NZ_JAFFZE010000016.1"/>
</dbReference>
<feature type="region of interest" description="Disordered" evidence="1">
    <location>
        <begin position="158"/>
        <end position="184"/>
    </location>
</feature>
<reference evidence="3 4" key="1">
    <citation type="submission" date="2021-02" db="EMBL/GenBank/DDBJ databases">
        <title>Actinophytocola xerophila sp. nov., isolated from soil of cotton cropping field.</title>
        <authorList>
            <person name="Huang R."/>
            <person name="Chen X."/>
            <person name="Ge X."/>
            <person name="Liu W."/>
        </authorList>
    </citation>
    <scope>NUCLEOTIDE SEQUENCE [LARGE SCALE GENOMIC DNA]</scope>
    <source>
        <strain evidence="3 4">S1-96</strain>
    </source>
</reference>
<keyword evidence="2" id="KW-0472">Membrane</keyword>
<comment type="caution">
    <text evidence="3">The sequence shown here is derived from an EMBL/GenBank/DDBJ whole genome shotgun (WGS) entry which is preliminary data.</text>
</comment>
<evidence type="ECO:0000256" key="2">
    <source>
        <dbReference type="SAM" id="Phobius"/>
    </source>
</evidence>
<keyword evidence="2" id="KW-1133">Transmembrane helix</keyword>
<dbReference type="Proteomes" id="UP001156441">
    <property type="component" value="Unassembled WGS sequence"/>
</dbReference>
<dbReference type="SUPFAM" id="SSF81995">
    <property type="entry name" value="beta-sandwich domain of Sec23/24"/>
    <property type="match status" value="1"/>
</dbReference>
<evidence type="ECO:0000313" key="4">
    <source>
        <dbReference type="Proteomes" id="UP001156441"/>
    </source>
</evidence>
<dbReference type="EMBL" id="JAFFZE010000016">
    <property type="protein sequence ID" value="MCT2585971.1"/>
    <property type="molecule type" value="Genomic_DNA"/>
</dbReference>
<sequence>MSYPQQPYGGQDPYGQGQQYGGQQYGGYPQQPDGGQQQYGGYPQQQPGGQYGGYPGGQYGGGFGGPPPPQKKNTGAIVAVVAIVVLVLGGLGITGFVAPGFFLSDDEGNNAGGGTETSQNKDEGGGDEGSGADTFIDELVAAADSQDKDALTEMACEDATSNVEGATRDIDETSGVELVDTEEVSDDEVKLTLEITLDSNSATFSAVVAKDGDAWCWQDIAPDSGSLDEDSGSSAPSTGSGDSDDTGGTSGGGGGGGEPTAEDGQAFVEDFLAAIKAGDSDAVNGVLCADSSAQTNVSEAITQKADLAMDPNAITGDDTYVGVDLTGTLGGAPVETARTSAFYKEQGWCILTFYAY</sequence>
<evidence type="ECO:0008006" key="5">
    <source>
        <dbReference type="Google" id="ProtNLM"/>
    </source>
</evidence>
<feature type="compositionally biased region" description="Gly residues" evidence="1">
    <location>
        <begin position="49"/>
        <end position="64"/>
    </location>
</feature>
<feature type="compositionally biased region" description="Low complexity" evidence="1">
    <location>
        <begin position="26"/>
        <end position="48"/>
    </location>
</feature>
<name>A0ABT2JE25_9PSEU</name>
<feature type="region of interest" description="Disordered" evidence="1">
    <location>
        <begin position="220"/>
        <end position="263"/>
    </location>
</feature>
<feature type="compositionally biased region" description="Low complexity" evidence="1">
    <location>
        <begin position="1"/>
        <end position="17"/>
    </location>
</feature>
<gene>
    <name evidence="3" type="ORF">JT362_22900</name>
</gene>
<proteinExistence type="predicted"/>